<dbReference type="EMBL" id="CP000246">
    <property type="protein sequence ID" value="ABG84440.1"/>
    <property type="molecule type" value="Genomic_DNA"/>
</dbReference>
<feature type="domain" description="Peptidase M50" evidence="12">
    <location>
        <begin position="6"/>
        <end position="209"/>
    </location>
</feature>
<evidence type="ECO:0000256" key="7">
    <source>
        <dbReference type="ARBA" id="ARBA00022833"/>
    </source>
</evidence>
<evidence type="ECO:0000256" key="2">
    <source>
        <dbReference type="ARBA" id="ARBA00004141"/>
    </source>
</evidence>
<evidence type="ECO:0000256" key="11">
    <source>
        <dbReference type="SAM" id="Phobius"/>
    </source>
</evidence>
<feature type="transmembrane region" description="Helical" evidence="11">
    <location>
        <begin position="153"/>
        <end position="182"/>
    </location>
</feature>
<dbReference type="Proteomes" id="UP000001823">
    <property type="component" value="Chromosome"/>
</dbReference>
<evidence type="ECO:0000256" key="10">
    <source>
        <dbReference type="ARBA" id="ARBA00023136"/>
    </source>
</evidence>
<accession>A0A0H2YTN0</accession>
<dbReference type="GO" id="GO:0016020">
    <property type="term" value="C:membrane"/>
    <property type="evidence" value="ECO:0007669"/>
    <property type="project" value="UniProtKB-SubCell"/>
</dbReference>
<comment type="subcellular location">
    <subcellularLocation>
        <location evidence="2">Membrane</location>
        <topology evidence="2">Multi-pass membrane protein</topology>
    </subcellularLocation>
</comment>
<evidence type="ECO:0000256" key="5">
    <source>
        <dbReference type="ARBA" id="ARBA00022692"/>
    </source>
</evidence>
<dbReference type="InterPro" id="IPR008915">
    <property type="entry name" value="Peptidase_M50"/>
</dbReference>
<evidence type="ECO:0000256" key="4">
    <source>
        <dbReference type="ARBA" id="ARBA00022670"/>
    </source>
</evidence>
<evidence type="ECO:0000256" key="8">
    <source>
        <dbReference type="ARBA" id="ARBA00022989"/>
    </source>
</evidence>
<feature type="transmembrane region" description="Helical" evidence="11">
    <location>
        <begin position="203"/>
        <end position="221"/>
    </location>
</feature>
<gene>
    <name evidence="13" type="ordered locus">CPF_2608</name>
</gene>
<dbReference type="PaxDb" id="195103-CPF_2608"/>
<dbReference type="AlphaFoldDB" id="A0A0H2YTN0"/>
<keyword evidence="6" id="KW-0378">Hydrolase</keyword>
<name>A0A0H2YTN0_CLOP1</name>
<reference evidence="13 14" key="1">
    <citation type="journal article" date="2006" name="Genome Res.">
        <title>Skewed genomic variability in strains of the toxigenic bacterial pathogen, Clostridium perfringens.</title>
        <authorList>
            <person name="Myers G.S."/>
            <person name="Rasko D.A."/>
            <person name="Cheung J.K."/>
            <person name="Ravel J."/>
            <person name="Seshadri R."/>
            <person name="Deboy R.T."/>
            <person name="Ren Q."/>
            <person name="Varga J."/>
            <person name="Awad M.M."/>
            <person name="Brinkac L.M."/>
            <person name="Daugherty S.C."/>
            <person name="Haft D.H."/>
            <person name="Dodson R.J."/>
            <person name="Madupu R."/>
            <person name="Nelson W.C."/>
            <person name="Rosovitz M.J."/>
            <person name="Sullivan S.A."/>
            <person name="Khouri H."/>
            <person name="Dimitrov G.I."/>
            <person name="Watkins K.L."/>
            <person name="Mulligan S."/>
            <person name="Benton J."/>
            <person name="Radune D."/>
            <person name="Fisher D.J."/>
            <person name="Atkins H.S."/>
            <person name="Hiscox T."/>
            <person name="Jost B.H."/>
            <person name="Billington S.J."/>
            <person name="Songer J.G."/>
            <person name="McClane B.A."/>
            <person name="Titball R.W."/>
            <person name="Rood J.I."/>
            <person name="Melville S.B."/>
            <person name="Paulsen I.T."/>
        </authorList>
    </citation>
    <scope>NUCLEOTIDE SEQUENCE [LARGE SCALE GENOMIC DNA]</scope>
    <source>
        <strain evidence="14">ATCC 13124 / DSM 756 / JCM 1290 / NCIMB 6125 / NCTC 8237 / S 107 / Type A</strain>
    </source>
</reference>
<dbReference type="HOGENOM" id="CLU_1060525_0_0_9"/>
<comment type="similarity">
    <text evidence="3">Belongs to the peptidase M50B family.</text>
</comment>
<keyword evidence="7" id="KW-0862">Zinc</keyword>
<sequence length="262" mass="30055">MNIINFTIAMYLSIFIHELGHYLSCKAFKIPVKTFSIGFGPKLFRFKKFNTDFTFKLIPMGGYVYNDDNDLNKINIIKEYIIILSGVFINIIAAIISFSLLLDKSLIFIVSSIFTNILPQFLLKLMNLSNILGSELALSSTLPEILNNSNSNMFLLVFASLNLFLFALNILPLPILDGGQLIMSIIRRWGNKSLHRKNVTKKISNIIYLICYILLLSPLLINEFLRYFHPIQIFLFSVIVILISLLFKVITETNIYKNIIKK</sequence>
<dbReference type="KEGG" id="cpf:CPF_2608"/>
<keyword evidence="8 11" id="KW-1133">Transmembrane helix</keyword>
<evidence type="ECO:0000259" key="12">
    <source>
        <dbReference type="Pfam" id="PF02163"/>
    </source>
</evidence>
<dbReference type="PANTHER" id="PTHR42837">
    <property type="entry name" value="REGULATOR OF SIGMA-E PROTEASE RSEP"/>
    <property type="match status" value="1"/>
</dbReference>
<feature type="transmembrane region" description="Helical" evidence="11">
    <location>
        <begin position="80"/>
        <end position="101"/>
    </location>
</feature>
<keyword evidence="5 11" id="KW-0812">Transmembrane</keyword>
<proteinExistence type="inferred from homology"/>
<evidence type="ECO:0000256" key="3">
    <source>
        <dbReference type="ARBA" id="ARBA00007931"/>
    </source>
</evidence>
<dbReference type="GO" id="GO:0006508">
    <property type="term" value="P:proteolysis"/>
    <property type="evidence" value="ECO:0007669"/>
    <property type="project" value="UniProtKB-KW"/>
</dbReference>
<dbReference type="eggNOG" id="COG0750">
    <property type="taxonomic scope" value="Bacteria"/>
</dbReference>
<keyword evidence="10 11" id="KW-0472">Membrane</keyword>
<evidence type="ECO:0000256" key="1">
    <source>
        <dbReference type="ARBA" id="ARBA00001947"/>
    </source>
</evidence>
<dbReference type="PANTHER" id="PTHR42837:SF2">
    <property type="entry name" value="MEMBRANE METALLOPROTEASE ARASP2, CHLOROPLASTIC-RELATED"/>
    <property type="match status" value="1"/>
</dbReference>
<protein>
    <submittedName>
        <fullName evidence="13">Membrane-associated zinc metalloprotease</fullName>
    </submittedName>
</protein>
<evidence type="ECO:0000313" key="14">
    <source>
        <dbReference type="Proteomes" id="UP000001823"/>
    </source>
</evidence>
<keyword evidence="14" id="KW-1185">Reference proteome</keyword>
<evidence type="ECO:0000256" key="9">
    <source>
        <dbReference type="ARBA" id="ARBA00023049"/>
    </source>
</evidence>
<organism evidence="13 14">
    <name type="scientific">Clostridium perfringens (strain ATCC 13124 / DSM 756 / JCM 1290 / NCIMB 6125 / NCTC 8237 / Type A)</name>
    <dbReference type="NCBI Taxonomy" id="195103"/>
    <lineage>
        <taxon>Bacteria</taxon>
        <taxon>Bacillati</taxon>
        <taxon>Bacillota</taxon>
        <taxon>Clostridia</taxon>
        <taxon>Eubacteriales</taxon>
        <taxon>Clostridiaceae</taxon>
        <taxon>Clostridium</taxon>
    </lineage>
</organism>
<evidence type="ECO:0000256" key="6">
    <source>
        <dbReference type="ARBA" id="ARBA00022801"/>
    </source>
</evidence>
<evidence type="ECO:0000313" key="13">
    <source>
        <dbReference type="EMBL" id="ABG84440.1"/>
    </source>
</evidence>
<dbReference type="InterPro" id="IPR004387">
    <property type="entry name" value="Pept_M50_Zn"/>
</dbReference>
<keyword evidence="4" id="KW-0645">Protease</keyword>
<dbReference type="GO" id="GO:0004222">
    <property type="term" value="F:metalloendopeptidase activity"/>
    <property type="evidence" value="ECO:0007669"/>
    <property type="project" value="InterPro"/>
</dbReference>
<dbReference type="Pfam" id="PF02163">
    <property type="entry name" value="Peptidase_M50"/>
    <property type="match status" value="1"/>
</dbReference>
<comment type="cofactor">
    <cofactor evidence="1">
        <name>Zn(2+)</name>
        <dbReference type="ChEBI" id="CHEBI:29105"/>
    </cofactor>
</comment>
<feature type="transmembrane region" description="Helical" evidence="11">
    <location>
        <begin position="227"/>
        <end position="247"/>
    </location>
</feature>
<keyword evidence="9 13" id="KW-0482">Metalloprotease</keyword>
<dbReference type="STRING" id="195103.CPF_2608"/>